<keyword evidence="3 6" id="KW-0238">DNA-binding</keyword>
<dbReference type="Pfam" id="PF14526">
    <property type="entry name" value="Cass2"/>
    <property type="match status" value="1"/>
</dbReference>
<dbReference type="PANTHER" id="PTHR30204:SF69">
    <property type="entry name" value="MERR-FAMILY TRANSCRIPTIONAL REGULATOR"/>
    <property type="match status" value="1"/>
</dbReference>
<evidence type="ECO:0000259" key="5">
    <source>
        <dbReference type="PROSITE" id="PS50937"/>
    </source>
</evidence>
<accession>A0A1G5JTH2</accession>
<dbReference type="GO" id="GO:0003677">
    <property type="term" value="F:DNA binding"/>
    <property type="evidence" value="ECO:0007669"/>
    <property type="project" value="UniProtKB-KW"/>
</dbReference>
<dbReference type="SMART" id="SM00871">
    <property type="entry name" value="AraC_E_bind"/>
    <property type="match status" value="1"/>
</dbReference>
<dbReference type="EMBL" id="FMUS01000021">
    <property type="protein sequence ID" value="SCY91454.1"/>
    <property type="molecule type" value="Genomic_DNA"/>
</dbReference>
<dbReference type="SMART" id="SM00422">
    <property type="entry name" value="HTH_MERR"/>
    <property type="match status" value="1"/>
</dbReference>
<dbReference type="AlphaFoldDB" id="A0A1G5JTH2"/>
<sequence>MYTIGQFARIGMVSTSALRFYDEIGLLKPSTIDKYNGYRYYLEEQIDDIHFISEMREYGFSLEEIKAFLNNKKNTLEDSLREKYDQLFWEEQKITYIRRKLKDKINYVGGEGDFMDINKQDNNKLEVKVVTKEVEIKTIGISVTIPSWPPDPSIFADLWTRYWDEDISNKIPNKKYPSVRYGILTFENGAVNYLVTDEVTSYDGVPEGYTKFDIPKGKYAVCTFNGRTFDEMVNDSMQKANDHLLTSWLPESNYKHAETFSLEVYDDRSRRKEYPEMDIYQPIID</sequence>
<dbReference type="InterPro" id="IPR047057">
    <property type="entry name" value="MerR_fam"/>
</dbReference>
<keyword evidence="1" id="KW-0678">Repressor</keyword>
<feature type="domain" description="HTH merR-type" evidence="5">
    <location>
        <begin position="1"/>
        <end position="71"/>
    </location>
</feature>
<dbReference type="RefSeq" id="WP_091545293.1">
    <property type="nucleotide sequence ID" value="NZ_FMUS01000021.1"/>
</dbReference>
<dbReference type="InterPro" id="IPR009061">
    <property type="entry name" value="DNA-bd_dom_put_sf"/>
</dbReference>
<organism evidence="6 7">
    <name type="scientific">Alkaliphilus peptidifermentans DSM 18978</name>
    <dbReference type="NCBI Taxonomy" id="1120976"/>
    <lineage>
        <taxon>Bacteria</taxon>
        <taxon>Bacillati</taxon>
        <taxon>Bacillota</taxon>
        <taxon>Clostridia</taxon>
        <taxon>Peptostreptococcales</taxon>
        <taxon>Natronincolaceae</taxon>
        <taxon>Alkaliphilus</taxon>
    </lineage>
</organism>
<dbReference type="Gene3D" id="1.10.1660.10">
    <property type="match status" value="1"/>
</dbReference>
<protein>
    <submittedName>
        <fullName evidence="6">DNA-binding transcriptional regulator, MerR family</fullName>
    </submittedName>
</protein>
<evidence type="ECO:0000313" key="7">
    <source>
        <dbReference type="Proteomes" id="UP000198636"/>
    </source>
</evidence>
<dbReference type="OrthoDB" id="5319803at2"/>
<keyword evidence="4" id="KW-0804">Transcription</keyword>
<dbReference type="PANTHER" id="PTHR30204">
    <property type="entry name" value="REDOX-CYCLING DRUG-SENSING TRANSCRIPTIONAL ACTIVATOR SOXR"/>
    <property type="match status" value="1"/>
</dbReference>
<dbReference type="Pfam" id="PF13411">
    <property type="entry name" value="MerR_1"/>
    <property type="match status" value="1"/>
</dbReference>
<evidence type="ECO:0000256" key="1">
    <source>
        <dbReference type="ARBA" id="ARBA00022491"/>
    </source>
</evidence>
<dbReference type="InterPro" id="IPR000551">
    <property type="entry name" value="MerR-type_HTH_dom"/>
</dbReference>
<evidence type="ECO:0000313" key="6">
    <source>
        <dbReference type="EMBL" id="SCY91454.1"/>
    </source>
</evidence>
<proteinExistence type="predicted"/>
<dbReference type="PROSITE" id="PS50937">
    <property type="entry name" value="HTH_MERR_2"/>
    <property type="match status" value="1"/>
</dbReference>
<dbReference type="SUPFAM" id="SSF55136">
    <property type="entry name" value="Probable bacterial effector-binding domain"/>
    <property type="match status" value="1"/>
</dbReference>
<keyword evidence="2" id="KW-0805">Transcription regulation</keyword>
<name>A0A1G5JTH2_9FIRM</name>
<dbReference type="Gene3D" id="3.20.80.10">
    <property type="entry name" value="Regulatory factor, effector binding domain"/>
    <property type="match status" value="1"/>
</dbReference>
<dbReference type="GO" id="GO:0003700">
    <property type="term" value="F:DNA-binding transcription factor activity"/>
    <property type="evidence" value="ECO:0007669"/>
    <property type="project" value="InterPro"/>
</dbReference>
<dbReference type="SUPFAM" id="SSF46955">
    <property type="entry name" value="Putative DNA-binding domain"/>
    <property type="match status" value="1"/>
</dbReference>
<dbReference type="InterPro" id="IPR029441">
    <property type="entry name" value="Cass2"/>
</dbReference>
<dbReference type="STRING" id="1120976.SAMN03080606_03036"/>
<dbReference type="Proteomes" id="UP000198636">
    <property type="component" value="Unassembled WGS sequence"/>
</dbReference>
<dbReference type="InterPro" id="IPR010499">
    <property type="entry name" value="AraC_E-bd"/>
</dbReference>
<keyword evidence="7" id="KW-1185">Reference proteome</keyword>
<dbReference type="CDD" id="cd01107">
    <property type="entry name" value="HTH_BmrR"/>
    <property type="match status" value="1"/>
</dbReference>
<evidence type="ECO:0000256" key="2">
    <source>
        <dbReference type="ARBA" id="ARBA00023015"/>
    </source>
</evidence>
<reference evidence="6 7" key="1">
    <citation type="submission" date="2016-10" db="EMBL/GenBank/DDBJ databases">
        <authorList>
            <person name="de Groot N.N."/>
        </authorList>
    </citation>
    <scope>NUCLEOTIDE SEQUENCE [LARGE SCALE GENOMIC DNA]</scope>
    <source>
        <strain evidence="6 7">DSM 18978</strain>
    </source>
</reference>
<gene>
    <name evidence="6" type="ORF">SAMN03080606_03036</name>
</gene>
<dbReference type="InterPro" id="IPR011256">
    <property type="entry name" value="Reg_factor_effector_dom_sf"/>
</dbReference>
<evidence type="ECO:0000256" key="4">
    <source>
        <dbReference type="ARBA" id="ARBA00023163"/>
    </source>
</evidence>
<evidence type="ECO:0000256" key="3">
    <source>
        <dbReference type="ARBA" id="ARBA00023125"/>
    </source>
</evidence>